<name>A0ABR1TYU3_9PEZI</name>
<proteinExistence type="predicted"/>
<organism evidence="2 3">
    <name type="scientific">Apiospora rasikravindrae</name>
    <dbReference type="NCBI Taxonomy" id="990691"/>
    <lineage>
        <taxon>Eukaryota</taxon>
        <taxon>Fungi</taxon>
        <taxon>Dikarya</taxon>
        <taxon>Ascomycota</taxon>
        <taxon>Pezizomycotina</taxon>
        <taxon>Sordariomycetes</taxon>
        <taxon>Xylariomycetidae</taxon>
        <taxon>Amphisphaeriales</taxon>
        <taxon>Apiosporaceae</taxon>
        <taxon>Apiospora</taxon>
    </lineage>
</organism>
<feature type="compositionally biased region" description="Polar residues" evidence="1">
    <location>
        <begin position="27"/>
        <end position="39"/>
    </location>
</feature>
<reference evidence="2 3" key="1">
    <citation type="submission" date="2023-01" db="EMBL/GenBank/DDBJ databases">
        <title>Analysis of 21 Apiospora genomes using comparative genomics revels a genus with tremendous synthesis potential of carbohydrate active enzymes and secondary metabolites.</title>
        <authorList>
            <person name="Sorensen T."/>
        </authorList>
    </citation>
    <scope>NUCLEOTIDE SEQUENCE [LARGE SCALE GENOMIC DNA]</scope>
    <source>
        <strain evidence="2 3">CBS 33761</strain>
    </source>
</reference>
<keyword evidence="3" id="KW-1185">Reference proteome</keyword>
<feature type="compositionally biased region" description="Polar residues" evidence="1">
    <location>
        <begin position="167"/>
        <end position="176"/>
    </location>
</feature>
<accession>A0ABR1TYU3</accession>
<gene>
    <name evidence="2" type="ORF">PG993_003208</name>
</gene>
<sequence length="252" mass="28340">MATDNPNTIQPPADQPNRFDDDDPENLTPTSSRKMQTAGQVDIEDKKTELLRDARNEARFYIELLAHLVTVLYHVDCFEKVADLSNAAFVDRLRPMTRSFADGRLQRMAWPIGEPNRIHGPSIKGGKFDLDGGATRLIDYWLKSVRSQIASREGQSEEHVNPHLSDNHSMSGSSYTSLPIPEDKEDWNLLMMYVPCKFDNPNGLSSMLDEWCAVKKVVLGTPDCLTDKDKNLRLKIGKRGAEAVARLSRRGA</sequence>
<comment type="caution">
    <text evidence="2">The sequence shown here is derived from an EMBL/GenBank/DDBJ whole genome shotgun (WGS) entry which is preliminary data.</text>
</comment>
<feature type="region of interest" description="Disordered" evidence="1">
    <location>
        <begin position="152"/>
        <end position="176"/>
    </location>
</feature>
<dbReference type="EMBL" id="JAQQWK010000002">
    <property type="protein sequence ID" value="KAK8051823.1"/>
    <property type="molecule type" value="Genomic_DNA"/>
</dbReference>
<dbReference type="Proteomes" id="UP001444661">
    <property type="component" value="Unassembled WGS sequence"/>
</dbReference>
<protein>
    <submittedName>
        <fullName evidence="2">Uncharacterized protein</fullName>
    </submittedName>
</protein>
<feature type="region of interest" description="Disordered" evidence="1">
    <location>
        <begin position="1"/>
        <end position="41"/>
    </location>
</feature>
<evidence type="ECO:0000256" key="1">
    <source>
        <dbReference type="SAM" id="MobiDB-lite"/>
    </source>
</evidence>
<evidence type="ECO:0000313" key="2">
    <source>
        <dbReference type="EMBL" id="KAK8051823.1"/>
    </source>
</evidence>
<feature type="compositionally biased region" description="Polar residues" evidence="1">
    <location>
        <begin position="1"/>
        <end position="10"/>
    </location>
</feature>
<evidence type="ECO:0000313" key="3">
    <source>
        <dbReference type="Proteomes" id="UP001444661"/>
    </source>
</evidence>